<evidence type="ECO:0000256" key="1">
    <source>
        <dbReference type="SAM" id="MobiDB-lite"/>
    </source>
</evidence>
<dbReference type="Gramene" id="Os01t0880850-00">
    <property type="protein sequence ID" value="Os01t0880850-00"/>
    <property type="gene ID" value="Os01g0880850"/>
</dbReference>
<proteinExistence type="predicted"/>
<evidence type="ECO:0000313" key="2">
    <source>
        <dbReference type="EMBL" id="BAS75558.1"/>
    </source>
</evidence>
<dbReference type="AlphaFoldDB" id="A0A0P0VB77"/>
<name>A0A0P0VB77_ORYSJ</name>
<feature type="non-terminal residue" evidence="2">
    <location>
        <position position="1"/>
    </location>
</feature>
<dbReference type="eggNOG" id="ENOG502R6Q2">
    <property type="taxonomic scope" value="Eukaryota"/>
</dbReference>
<reference evidence="3" key="1">
    <citation type="journal article" date="2005" name="Nature">
        <title>The map-based sequence of the rice genome.</title>
        <authorList>
            <consortium name="International rice genome sequencing project (IRGSP)"/>
            <person name="Matsumoto T."/>
            <person name="Wu J."/>
            <person name="Kanamori H."/>
            <person name="Katayose Y."/>
            <person name="Fujisawa M."/>
            <person name="Namiki N."/>
            <person name="Mizuno H."/>
            <person name="Yamamoto K."/>
            <person name="Antonio B.A."/>
            <person name="Baba T."/>
            <person name="Sakata K."/>
            <person name="Nagamura Y."/>
            <person name="Aoki H."/>
            <person name="Arikawa K."/>
            <person name="Arita K."/>
            <person name="Bito T."/>
            <person name="Chiden Y."/>
            <person name="Fujitsuka N."/>
            <person name="Fukunaka R."/>
            <person name="Hamada M."/>
            <person name="Harada C."/>
            <person name="Hayashi A."/>
            <person name="Hijishita S."/>
            <person name="Honda M."/>
            <person name="Hosokawa S."/>
            <person name="Ichikawa Y."/>
            <person name="Idonuma A."/>
            <person name="Iijima M."/>
            <person name="Ikeda M."/>
            <person name="Ikeno M."/>
            <person name="Ito K."/>
            <person name="Ito S."/>
            <person name="Ito T."/>
            <person name="Ito Y."/>
            <person name="Ito Y."/>
            <person name="Iwabuchi A."/>
            <person name="Kamiya K."/>
            <person name="Karasawa W."/>
            <person name="Kurita K."/>
            <person name="Katagiri S."/>
            <person name="Kikuta A."/>
            <person name="Kobayashi H."/>
            <person name="Kobayashi N."/>
            <person name="Machita K."/>
            <person name="Maehara T."/>
            <person name="Masukawa M."/>
            <person name="Mizubayashi T."/>
            <person name="Mukai Y."/>
            <person name="Nagasaki H."/>
            <person name="Nagata Y."/>
            <person name="Naito S."/>
            <person name="Nakashima M."/>
            <person name="Nakama Y."/>
            <person name="Nakamichi Y."/>
            <person name="Nakamura M."/>
            <person name="Meguro A."/>
            <person name="Negishi M."/>
            <person name="Ohta I."/>
            <person name="Ohta T."/>
            <person name="Okamoto M."/>
            <person name="Ono N."/>
            <person name="Saji S."/>
            <person name="Sakaguchi M."/>
            <person name="Sakai K."/>
            <person name="Shibata M."/>
            <person name="Shimokawa T."/>
            <person name="Song J."/>
            <person name="Takazaki Y."/>
            <person name="Terasawa K."/>
            <person name="Tsugane M."/>
            <person name="Tsuji K."/>
            <person name="Ueda S."/>
            <person name="Waki K."/>
            <person name="Yamagata H."/>
            <person name="Yamamoto M."/>
            <person name="Yamamoto S."/>
            <person name="Yamane H."/>
            <person name="Yoshiki S."/>
            <person name="Yoshihara R."/>
            <person name="Yukawa K."/>
            <person name="Zhong H."/>
            <person name="Yano M."/>
            <person name="Yuan Q."/>
            <person name="Ouyang S."/>
            <person name="Liu J."/>
            <person name="Jones K.M."/>
            <person name="Gansberger K."/>
            <person name="Moffat K."/>
            <person name="Hill J."/>
            <person name="Bera J."/>
            <person name="Fadrosh D."/>
            <person name="Jin S."/>
            <person name="Johri S."/>
            <person name="Kim M."/>
            <person name="Overton L."/>
            <person name="Reardon M."/>
            <person name="Tsitrin T."/>
            <person name="Vuong H."/>
            <person name="Weaver B."/>
            <person name="Ciecko A."/>
            <person name="Tallon L."/>
            <person name="Jackson J."/>
            <person name="Pai G."/>
            <person name="Aken S.V."/>
            <person name="Utterback T."/>
            <person name="Reidmuller S."/>
            <person name="Feldblyum T."/>
            <person name="Hsiao J."/>
            <person name="Zismann V."/>
            <person name="Iobst S."/>
            <person name="de Vazeille A.R."/>
            <person name="Buell C.R."/>
            <person name="Ying K."/>
            <person name="Li Y."/>
            <person name="Lu T."/>
            <person name="Huang Y."/>
            <person name="Zhao Q."/>
            <person name="Feng Q."/>
            <person name="Zhang L."/>
            <person name="Zhu J."/>
            <person name="Weng Q."/>
            <person name="Mu J."/>
            <person name="Lu Y."/>
            <person name="Fan D."/>
            <person name="Liu Y."/>
            <person name="Guan J."/>
            <person name="Zhang Y."/>
            <person name="Yu S."/>
            <person name="Liu X."/>
            <person name="Zhang Y."/>
            <person name="Hong G."/>
            <person name="Han B."/>
            <person name="Choisne N."/>
            <person name="Demange N."/>
            <person name="Orjeda G."/>
            <person name="Samain S."/>
            <person name="Cattolico L."/>
            <person name="Pelletier E."/>
            <person name="Couloux A."/>
            <person name="Segurens B."/>
            <person name="Wincker P."/>
            <person name="D'Hont A."/>
            <person name="Scarpelli C."/>
            <person name="Weissenbach J."/>
            <person name="Salanoubat M."/>
            <person name="Quetier F."/>
            <person name="Yu Y."/>
            <person name="Kim H.R."/>
            <person name="Rambo T."/>
            <person name="Currie J."/>
            <person name="Collura K."/>
            <person name="Luo M."/>
            <person name="Yang T."/>
            <person name="Ammiraju J.S.S."/>
            <person name="Engler F."/>
            <person name="Soderlund C."/>
            <person name="Wing R.A."/>
            <person name="Palmer L.E."/>
            <person name="de la Bastide M."/>
            <person name="Spiegel L."/>
            <person name="Nascimento L."/>
            <person name="Zutavern T."/>
            <person name="O'Shaughnessy A."/>
            <person name="Dike S."/>
            <person name="Dedhia N."/>
            <person name="Preston R."/>
            <person name="Balija V."/>
            <person name="McCombie W.R."/>
            <person name="Chow T."/>
            <person name="Chen H."/>
            <person name="Chung M."/>
            <person name="Chen C."/>
            <person name="Shaw J."/>
            <person name="Wu H."/>
            <person name="Hsiao K."/>
            <person name="Chao Y."/>
            <person name="Chu M."/>
            <person name="Cheng C."/>
            <person name="Hour A."/>
            <person name="Lee P."/>
            <person name="Lin S."/>
            <person name="Lin Y."/>
            <person name="Liou J."/>
            <person name="Liu S."/>
            <person name="Hsing Y."/>
            <person name="Raghuvanshi S."/>
            <person name="Mohanty A."/>
            <person name="Bharti A.K."/>
            <person name="Gaur A."/>
            <person name="Gupta V."/>
            <person name="Kumar D."/>
            <person name="Ravi V."/>
            <person name="Vij S."/>
            <person name="Kapur A."/>
            <person name="Khurana P."/>
            <person name="Khurana P."/>
            <person name="Khurana J.P."/>
            <person name="Tyagi A.K."/>
            <person name="Gaikwad K."/>
            <person name="Singh A."/>
            <person name="Dalal V."/>
            <person name="Srivastava S."/>
            <person name="Dixit A."/>
            <person name="Pal A.K."/>
            <person name="Ghazi I.A."/>
            <person name="Yadav M."/>
            <person name="Pandit A."/>
            <person name="Bhargava A."/>
            <person name="Sureshbabu K."/>
            <person name="Batra K."/>
            <person name="Sharma T.R."/>
            <person name="Mohapatra T."/>
            <person name="Singh N.K."/>
            <person name="Messing J."/>
            <person name="Nelson A.B."/>
            <person name="Fuks G."/>
            <person name="Kavchok S."/>
            <person name="Keizer G."/>
            <person name="Linton E."/>
            <person name="Llaca V."/>
            <person name="Song R."/>
            <person name="Tanyolac B."/>
            <person name="Young S."/>
            <person name="Ho-Il K."/>
            <person name="Hahn J.H."/>
            <person name="Sangsakoo G."/>
            <person name="Vanavichit A."/>
            <person name="de Mattos Luiz.A.T."/>
            <person name="Zimmer P.D."/>
            <person name="Malone G."/>
            <person name="Dellagostin O."/>
            <person name="de Oliveira A.C."/>
            <person name="Bevan M."/>
            <person name="Bancroft I."/>
            <person name="Minx P."/>
            <person name="Cordum H."/>
            <person name="Wilson R."/>
            <person name="Cheng Z."/>
            <person name="Jin W."/>
            <person name="Jiang J."/>
            <person name="Leong S.A."/>
            <person name="Iwama H."/>
            <person name="Gojobori T."/>
            <person name="Itoh T."/>
            <person name="Niimura Y."/>
            <person name="Fujii Y."/>
            <person name="Habara T."/>
            <person name="Sakai H."/>
            <person name="Sato Y."/>
            <person name="Wilson G."/>
            <person name="Kumar K."/>
            <person name="McCouch S."/>
            <person name="Juretic N."/>
            <person name="Hoen D."/>
            <person name="Wright S."/>
            <person name="Bruskiewich R."/>
            <person name="Bureau T."/>
            <person name="Miyao A."/>
            <person name="Hirochika H."/>
            <person name="Nishikawa T."/>
            <person name="Kadowaki K."/>
            <person name="Sugiura M."/>
            <person name="Burr B."/>
            <person name="Sasaki T."/>
        </authorList>
    </citation>
    <scope>NUCLEOTIDE SEQUENCE [LARGE SCALE GENOMIC DNA]</scope>
    <source>
        <strain evidence="3">cv. Nipponbare</strain>
    </source>
</reference>
<keyword evidence="3" id="KW-1185">Reference proteome</keyword>
<dbReference type="PaxDb" id="39947-A0A0P0VB77"/>
<dbReference type="InParanoid" id="A0A0P0VB77"/>
<evidence type="ECO:0000313" key="3">
    <source>
        <dbReference type="Proteomes" id="UP000059680"/>
    </source>
</evidence>
<feature type="compositionally biased region" description="Basic residues" evidence="1">
    <location>
        <begin position="328"/>
        <end position="337"/>
    </location>
</feature>
<reference evidence="2 3" key="2">
    <citation type="journal article" date="2013" name="Plant Cell Physiol.">
        <title>Rice Annotation Project Database (RAP-DB): an integrative and interactive database for rice genomics.</title>
        <authorList>
            <person name="Sakai H."/>
            <person name="Lee S.S."/>
            <person name="Tanaka T."/>
            <person name="Numa H."/>
            <person name="Kim J."/>
            <person name="Kawahara Y."/>
            <person name="Wakimoto H."/>
            <person name="Yang C.C."/>
            <person name="Iwamoto M."/>
            <person name="Abe T."/>
            <person name="Yamada Y."/>
            <person name="Muto A."/>
            <person name="Inokuchi H."/>
            <person name="Ikemura T."/>
            <person name="Matsumoto T."/>
            <person name="Sasaki T."/>
            <person name="Itoh T."/>
        </authorList>
    </citation>
    <scope>NUCLEOTIDE SEQUENCE [LARGE SCALE GENOMIC DNA]</scope>
    <source>
        <strain evidence="3">cv. Nipponbare</strain>
    </source>
</reference>
<protein>
    <submittedName>
        <fullName evidence="2">Os01g0880850 protein</fullName>
    </submittedName>
</protein>
<dbReference type="Proteomes" id="UP000059680">
    <property type="component" value="Chromosome 1"/>
</dbReference>
<organism evidence="2 3">
    <name type="scientific">Oryza sativa subsp. japonica</name>
    <name type="common">Rice</name>
    <dbReference type="NCBI Taxonomy" id="39947"/>
    <lineage>
        <taxon>Eukaryota</taxon>
        <taxon>Viridiplantae</taxon>
        <taxon>Streptophyta</taxon>
        <taxon>Embryophyta</taxon>
        <taxon>Tracheophyta</taxon>
        <taxon>Spermatophyta</taxon>
        <taxon>Magnoliopsida</taxon>
        <taxon>Liliopsida</taxon>
        <taxon>Poales</taxon>
        <taxon>Poaceae</taxon>
        <taxon>BOP clade</taxon>
        <taxon>Oryzoideae</taxon>
        <taxon>Oryzeae</taxon>
        <taxon>Oryzinae</taxon>
        <taxon>Oryza</taxon>
        <taxon>Oryza sativa</taxon>
    </lineage>
</organism>
<dbReference type="EMBL" id="AP014957">
    <property type="protein sequence ID" value="BAS75558.1"/>
    <property type="molecule type" value="Genomic_DNA"/>
</dbReference>
<sequence length="337" mass="36469">HFPIIDPAELDLPLLILLSPVLSPLRGPPHPLREPAHEVPGPPALAGEPSLQGLQLPPLDEELDDVGVVARGVDVEALRHGGEVVEQVHVAAVVHEVRGHGDPLVHHVGDGEHGAVRVEPQQLLHDAPVRRLVPLLVGGDGAAGARQDVVPVRPGEARRVPVRHGRRALLEAGVHEPQVRVVLHSYHAGADEVLDGLLDHAHVDAAGEVHVLAEDVAVAVLLGGPGARPDGPGAGAGAGLVADAVERVDHGLVRRQRLLGNHVPDQHDEVLVGEPRGARAELVDLVLEHLRRRVRQEVRRLPALLHGLEQRQQRRPRPPFQRPEHLRLLRRHRVRHA</sequence>
<accession>A0A0P0VB77</accession>
<gene>
    <name evidence="2" type="ordered locus">Os01g0880850</name>
    <name evidence="2" type="ORF">OSNPB_010880850</name>
</gene>
<feature type="non-terminal residue" evidence="2">
    <location>
        <position position="337"/>
    </location>
</feature>
<reference evidence="2 3" key="3">
    <citation type="journal article" date="2013" name="Rice">
        <title>Improvement of the Oryza sativa Nipponbare reference genome using next generation sequence and optical map data.</title>
        <authorList>
            <person name="Kawahara Y."/>
            <person name="de la Bastide M."/>
            <person name="Hamilton J.P."/>
            <person name="Kanamori H."/>
            <person name="McCombie W.R."/>
            <person name="Ouyang S."/>
            <person name="Schwartz D.C."/>
            <person name="Tanaka T."/>
            <person name="Wu J."/>
            <person name="Zhou S."/>
            <person name="Childs K.L."/>
            <person name="Davidson R.M."/>
            <person name="Lin H."/>
            <person name="Quesada-Ocampo L."/>
            <person name="Vaillancourt B."/>
            <person name="Sakai H."/>
            <person name="Lee S.S."/>
            <person name="Kim J."/>
            <person name="Numa H."/>
            <person name="Itoh T."/>
            <person name="Buell C.R."/>
            <person name="Matsumoto T."/>
        </authorList>
    </citation>
    <scope>NUCLEOTIDE SEQUENCE [LARGE SCALE GENOMIC DNA]</scope>
    <source>
        <strain evidence="3">cv. Nipponbare</strain>
    </source>
</reference>
<feature type="region of interest" description="Disordered" evidence="1">
    <location>
        <begin position="309"/>
        <end position="337"/>
    </location>
</feature>